<accession>A0ACA9QW03</accession>
<comment type="caution">
    <text evidence="1">The sequence shown here is derived from an EMBL/GenBank/DDBJ whole genome shotgun (WGS) entry which is preliminary data.</text>
</comment>
<feature type="non-terminal residue" evidence="1">
    <location>
        <position position="1"/>
    </location>
</feature>
<reference evidence="1" key="1">
    <citation type="submission" date="2021-06" db="EMBL/GenBank/DDBJ databases">
        <authorList>
            <person name="Kallberg Y."/>
            <person name="Tangrot J."/>
            <person name="Rosling A."/>
        </authorList>
    </citation>
    <scope>NUCLEOTIDE SEQUENCE</scope>
    <source>
        <strain evidence="1">28 12/20/2015</strain>
    </source>
</reference>
<protein>
    <submittedName>
        <fullName evidence="1">7454_t:CDS:1</fullName>
    </submittedName>
</protein>
<evidence type="ECO:0000313" key="2">
    <source>
        <dbReference type="Proteomes" id="UP000789366"/>
    </source>
</evidence>
<organism evidence="1 2">
    <name type="scientific">Cetraspora pellucida</name>
    <dbReference type="NCBI Taxonomy" id="1433469"/>
    <lineage>
        <taxon>Eukaryota</taxon>
        <taxon>Fungi</taxon>
        <taxon>Fungi incertae sedis</taxon>
        <taxon>Mucoromycota</taxon>
        <taxon>Glomeromycotina</taxon>
        <taxon>Glomeromycetes</taxon>
        <taxon>Diversisporales</taxon>
        <taxon>Gigasporaceae</taxon>
        <taxon>Cetraspora</taxon>
    </lineage>
</organism>
<gene>
    <name evidence="1" type="ORF">SPELUC_LOCUS15492</name>
</gene>
<proteinExistence type="predicted"/>
<sequence length="88" mass="10212">KKNKPKSKQTVHRDEDGDGFDDETGEDLSGIWDPNPKTLMIGHKHVLVEWTEKNINVKYKCLNVDMNTVDGNHIRCKELTFTNTHYDK</sequence>
<evidence type="ECO:0000313" key="1">
    <source>
        <dbReference type="EMBL" id="CAG8766493.1"/>
    </source>
</evidence>
<keyword evidence="2" id="KW-1185">Reference proteome</keyword>
<dbReference type="EMBL" id="CAJVPW010051434">
    <property type="protein sequence ID" value="CAG8766493.1"/>
    <property type="molecule type" value="Genomic_DNA"/>
</dbReference>
<name>A0ACA9QW03_9GLOM</name>
<dbReference type="Proteomes" id="UP000789366">
    <property type="component" value="Unassembled WGS sequence"/>
</dbReference>